<dbReference type="CDD" id="cd06186">
    <property type="entry name" value="NOX_Duox_like_FAD_NADP"/>
    <property type="match status" value="1"/>
</dbReference>
<dbReference type="PANTHER" id="PTHR32361">
    <property type="entry name" value="FERRIC/CUPRIC REDUCTASE TRANSMEMBRANE COMPONENT"/>
    <property type="match status" value="1"/>
</dbReference>
<proteinExistence type="predicted"/>
<dbReference type="PANTHER" id="PTHR32361:SF26">
    <property type="entry name" value="FAD-BINDING 8 DOMAIN-CONTAINING PROTEIN-RELATED"/>
    <property type="match status" value="1"/>
</dbReference>
<dbReference type="GO" id="GO:0000293">
    <property type="term" value="F:ferric-chelate reductase activity"/>
    <property type="evidence" value="ECO:0007669"/>
    <property type="project" value="TreeGrafter"/>
</dbReference>
<dbReference type="AlphaFoldDB" id="A0A8J5UP95"/>
<dbReference type="GO" id="GO:0005886">
    <property type="term" value="C:plasma membrane"/>
    <property type="evidence" value="ECO:0007669"/>
    <property type="project" value="TreeGrafter"/>
</dbReference>
<comment type="caution">
    <text evidence="2">The sequence shown here is derived from an EMBL/GenBank/DDBJ whole genome shotgun (WGS) entry which is preliminary data.</text>
</comment>
<gene>
    <name evidence="2" type="ORF">Forpi1262_v005419</name>
</gene>
<dbReference type="InterPro" id="IPR051410">
    <property type="entry name" value="Ferric/Cupric_Reductase"/>
</dbReference>
<evidence type="ECO:0000313" key="3">
    <source>
        <dbReference type="Proteomes" id="UP000693942"/>
    </source>
</evidence>
<name>A0A8J5UP95_FUSOX</name>
<dbReference type="GO" id="GO:0015677">
    <property type="term" value="P:copper ion import"/>
    <property type="evidence" value="ECO:0007669"/>
    <property type="project" value="TreeGrafter"/>
</dbReference>
<accession>A0A8J5UP95</accession>
<keyword evidence="1" id="KW-0813">Transport</keyword>
<sequence>MPGVSLTSFAQLHPFYIAWWYHDSGYDYAVIILQKQKGFTDRVFSRRGSDFEEGSAIATVLEGPYGKGLHLDSYGTVLLFATGIGIAGQLPYVTELLEGYNNYEVRTRRIALFWQVDSEIQTALVADRMQQLLKQDTDKVCGALFSNERDTGQGDYVQLGERIDMTYGPLPVSDVVDKEMRQRKGRTVISMCTDDRMSDAIRSLVQSMTDESISLEELDFCPGSGAIGHADDLAAA</sequence>
<evidence type="ECO:0008006" key="4">
    <source>
        <dbReference type="Google" id="ProtNLM"/>
    </source>
</evidence>
<dbReference type="EMBL" id="JAELUR010000003">
    <property type="protein sequence ID" value="KAG7434047.1"/>
    <property type="molecule type" value="Genomic_DNA"/>
</dbReference>
<dbReference type="GO" id="GO:0006879">
    <property type="term" value="P:intracellular iron ion homeostasis"/>
    <property type="evidence" value="ECO:0007669"/>
    <property type="project" value="TreeGrafter"/>
</dbReference>
<reference evidence="2" key="1">
    <citation type="submission" date="2021-04" db="EMBL/GenBank/DDBJ databases">
        <title>First draft genome resource for Brassicaceae pathogens Fusarium oxysporum f. sp. raphani and Fusarium oxysporum f. sp. rapae.</title>
        <authorList>
            <person name="Asai S."/>
        </authorList>
    </citation>
    <scope>NUCLEOTIDE SEQUENCE</scope>
    <source>
        <strain evidence="2">Tf1262</strain>
    </source>
</reference>
<protein>
    <recommendedName>
        <fullName evidence="4">Ferric reductase NAD binding domain-containing protein</fullName>
    </recommendedName>
</protein>
<dbReference type="GO" id="GO:0006826">
    <property type="term" value="P:iron ion transport"/>
    <property type="evidence" value="ECO:0007669"/>
    <property type="project" value="TreeGrafter"/>
</dbReference>
<evidence type="ECO:0000256" key="1">
    <source>
        <dbReference type="ARBA" id="ARBA00022448"/>
    </source>
</evidence>
<evidence type="ECO:0000313" key="2">
    <source>
        <dbReference type="EMBL" id="KAG7434047.1"/>
    </source>
</evidence>
<organism evidence="2 3">
    <name type="scientific">Fusarium oxysporum f. sp. raphani</name>
    <dbReference type="NCBI Taxonomy" id="96318"/>
    <lineage>
        <taxon>Eukaryota</taxon>
        <taxon>Fungi</taxon>
        <taxon>Dikarya</taxon>
        <taxon>Ascomycota</taxon>
        <taxon>Pezizomycotina</taxon>
        <taxon>Sordariomycetes</taxon>
        <taxon>Hypocreomycetidae</taxon>
        <taxon>Hypocreales</taxon>
        <taxon>Nectriaceae</taxon>
        <taxon>Fusarium</taxon>
        <taxon>Fusarium oxysporum species complex</taxon>
    </lineage>
</organism>
<dbReference type="Proteomes" id="UP000693942">
    <property type="component" value="Unassembled WGS sequence"/>
</dbReference>